<evidence type="ECO:0000256" key="6">
    <source>
        <dbReference type="SAM" id="MobiDB-lite"/>
    </source>
</evidence>
<evidence type="ECO:0000256" key="5">
    <source>
        <dbReference type="PIRSR" id="PIRSR602157-2"/>
    </source>
</evidence>
<keyword evidence="2" id="KW-0964">Secreted</keyword>
<dbReference type="InterPro" id="IPR051588">
    <property type="entry name" value="Cobalamin_Transport"/>
</dbReference>
<feature type="compositionally biased region" description="Polar residues" evidence="6">
    <location>
        <begin position="229"/>
        <end position="242"/>
    </location>
</feature>
<dbReference type="SUPFAM" id="SSF48239">
    <property type="entry name" value="Terpenoid cyclases/Protein prenyltransferases"/>
    <property type="match status" value="1"/>
</dbReference>
<name>A0A6L2PTJ3_COPFO</name>
<organism evidence="7 8">
    <name type="scientific">Coptotermes formosanus</name>
    <name type="common">Formosan subterranean termite</name>
    <dbReference type="NCBI Taxonomy" id="36987"/>
    <lineage>
        <taxon>Eukaryota</taxon>
        <taxon>Metazoa</taxon>
        <taxon>Ecdysozoa</taxon>
        <taxon>Arthropoda</taxon>
        <taxon>Hexapoda</taxon>
        <taxon>Insecta</taxon>
        <taxon>Pterygota</taxon>
        <taxon>Neoptera</taxon>
        <taxon>Polyneoptera</taxon>
        <taxon>Dictyoptera</taxon>
        <taxon>Blattodea</taxon>
        <taxon>Blattoidea</taxon>
        <taxon>Termitoidae</taxon>
        <taxon>Rhinotermitidae</taxon>
        <taxon>Coptotermes</taxon>
    </lineage>
</organism>
<sequence>MTPGRLAQYTLALNAICRDPRQFHGHDLIGSLQHHEAEQDFEFAFSSLAVCSSGAHVRKRQIRRLLDIVEAASDHNVDTLSMVLLALNCVVRDHRNRNLDHYMKNPSVKLAEEQHVDGSFGNLHSTALAVQALEAVDSELSSNGGNSGPIQWNRSSAINYLVSRQAPDGSFGDVFTTTEVILGLGPRHLSSVRDLNCGGSNTSGTFTASIAKLRPPVTTTVPPTAVASADSNLTAEGTTSAGSPKEEESVTVTYTLWVGTNVTENFTINVMARRNSSFYHVMQIAAEQDPHYIFEATEWPNGHYVHTIGNHKEEPAQYHYWLLYQLPALPEPEKPPGNNLITPVGKQ</sequence>
<dbReference type="Gene3D" id="1.50.10.20">
    <property type="match status" value="1"/>
</dbReference>
<dbReference type="AlphaFoldDB" id="A0A6L2PTJ3"/>
<comment type="caution">
    <text evidence="7">The sequence shown here is derived from an EMBL/GenBank/DDBJ whole genome shotgun (WGS) entry which is preliminary data.</text>
</comment>
<feature type="binding site" evidence="4">
    <location>
        <position position="78"/>
    </location>
    <ligand>
        <name>cyanocob(III)alamin</name>
        <dbReference type="ChEBI" id="CHEBI:17439"/>
    </ligand>
</feature>
<proteinExistence type="predicted"/>
<dbReference type="OrthoDB" id="6343110at2759"/>
<dbReference type="InParanoid" id="A0A6L2PTJ3"/>
<feature type="region of interest" description="Disordered" evidence="6">
    <location>
        <begin position="222"/>
        <end position="247"/>
    </location>
</feature>
<dbReference type="GO" id="GO:0005615">
    <property type="term" value="C:extracellular space"/>
    <property type="evidence" value="ECO:0007669"/>
    <property type="project" value="TreeGrafter"/>
</dbReference>
<dbReference type="PANTHER" id="PTHR10559:SF18">
    <property type="entry name" value="TRANSCOBALAMIN II"/>
    <property type="match status" value="1"/>
</dbReference>
<keyword evidence="4" id="KW-0170">Cobalt</keyword>
<keyword evidence="3" id="KW-0732">Signal</keyword>
<dbReference type="Pfam" id="PF01122">
    <property type="entry name" value="Cobalamin_bind"/>
    <property type="match status" value="1"/>
</dbReference>
<protein>
    <recommendedName>
        <fullName evidence="9">Alpha-macroglobulin receptor-binding domain-containing protein</fullName>
    </recommendedName>
</protein>
<dbReference type="EMBL" id="BLKM01000587">
    <property type="protein sequence ID" value="GFG35931.1"/>
    <property type="molecule type" value="Genomic_DNA"/>
</dbReference>
<evidence type="ECO:0000313" key="8">
    <source>
        <dbReference type="Proteomes" id="UP000502823"/>
    </source>
</evidence>
<feature type="disulfide bond" evidence="5">
    <location>
        <begin position="51"/>
        <end position="89"/>
    </location>
</feature>
<feature type="binding site" evidence="4">
    <location>
        <begin position="304"/>
        <end position="305"/>
    </location>
    <ligand>
        <name>cyanocob(III)alamin</name>
        <dbReference type="ChEBI" id="CHEBI:17439"/>
    </ligand>
</feature>
<evidence type="ECO:0000256" key="3">
    <source>
        <dbReference type="ARBA" id="ARBA00022729"/>
    </source>
</evidence>
<feature type="binding site" evidence="4">
    <location>
        <position position="122"/>
    </location>
    <ligand>
        <name>cyanocob(III)alamin</name>
        <dbReference type="ChEBI" id="CHEBI:17439"/>
    </ligand>
</feature>
<reference evidence="8" key="1">
    <citation type="submission" date="2020-01" db="EMBL/GenBank/DDBJ databases">
        <title>Draft genome sequence of the Termite Coptotermes fromosanus.</title>
        <authorList>
            <person name="Itakura S."/>
            <person name="Yosikawa Y."/>
            <person name="Umezawa K."/>
        </authorList>
    </citation>
    <scope>NUCLEOTIDE SEQUENCE [LARGE SCALE GENOMIC DNA]</scope>
</reference>
<evidence type="ECO:0000256" key="1">
    <source>
        <dbReference type="ARBA" id="ARBA00004613"/>
    </source>
</evidence>
<dbReference type="Gene3D" id="2.170.130.30">
    <property type="match status" value="1"/>
</dbReference>
<evidence type="ECO:0000256" key="2">
    <source>
        <dbReference type="ARBA" id="ARBA00022525"/>
    </source>
</evidence>
<dbReference type="PANTHER" id="PTHR10559">
    <property type="entry name" value="TRANSCOBALAMIN-1/GASTRIC INTRINSIC FACTOR"/>
    <property type="match status" value="1"/>
</dbReference>
<accession>A0A6L2PTJ3</accession>
<gene>
    <name evidence="7" type="ORF">Cfor_05283</name>
</gene>
<evidence type="ECO:0008006" key="9">
    <source>
        <dbReference type="Google" id="ProtNLM"/>
    </source>
</evidence>
<dbReference type="FunCoup" id="A0A6L2PTJ3">
    <property type="interactions" value="73"/>
</dbReference>
<dbReference type="Proteomes" id="UP000502823">
    <property type="component" value="Unassembled WGS sequence"/>
</dbReference>
<keyword evidence="8" id="KW-1185">Reference proteome</keyword>
<dbReference type="GO" id="GO:0015889">
    <property type="term" value="P:cobalamin transport"/>
    <property type="evidence" value="ECO:0007669"/>
    <property type="project" value="InterPro"/>
</dbReference>
<comment type="subcellular location">
    <subcellularLocation>
        <location evidence="1">Secreted</location>
    </subcellularLocation>
</comment>
<dbReference type="GO" id="GO:0031419">
    <property type="term" value="F:cobalamin binding"/>
    <property type="evidence" value="ECO:0007669"/>
    <property type="project" value="InterPro"/>
</dbReference>
<feature type="binding site" evidence="4">
    <location>
        <begin position="321"/>
        <end position="323"/>
    </location>
    <ligand>
        <name>cyanocob(III)alamin</name>
        <dbReference type="ChEBI" id="CHEBI:17439"/>
    </ligand>
</feature>
<dbReference type="InterPro" id="IPR008930">
    <property type="entry name" value="Terpenoid_cyclase/PrenylTrfase"/>
</dbReference>
<keyword evidence="5" id="KW-1015">Disulfide bond</keyword>
<evidence type="ECO:0000256" key="4">
    <source>
        <dbReference type="PIRSR" id="PIRSR602157-1"/>
    </source>
</evidence>
<dbReference type="InterPro" id="IPR002157">
    <property type="entry name" value="Cbl-bd_prot"/>
</dbReference>
<evidence type="ECO:0000313" key="7">
    <source>
        <dbReference type="EMBL" id="GFG35931.1"/>
    </source>
</evidence>